<evidence type="ECO:0000313" key="7">
    <source>
        <dbReference type="Proteomes" id="UP000032233"/>
    </source>
</evidence>
<dbReference type="Gene3D" id="3.40.1780.10">
    <property type="entry name" value="QueA-like"/>
    <property type="match status" value="2"/>
</dbReference>
<evidence type="ECO:0000313" key="6">
    <source>
        <dbReference type="EMBL" id="KIX11303.1"/>
    </source>
</evidence>
<comment type="catalytic activity">
    <reaction evidence="5">
        <text>7-aminomethyl-7-carbaguanosine(34) in tRNA + S-adenosyl-L-methionine = epoxyqueuosine(34) in tRNA + adenine + L-methionine + 2 H(+)</text>
        <dbReference type="Rhea" id="RHEA:32155"/>
        <dbReference type="Rhea" id="RHEA-COMP:10342"/>
        <dbReference type="Rhea" id="RHEA-COMP:18582"/>
        <dbReference type="ChEBI" id="CHEBI:15378"/>
        <dbReference type="ChEBI" id="CHEBI:16708"/>
        <dbReference type="ChEBI" id="CHEBI:57844"/>
        <dbReference type="ChEBI" id="CHEBI:59789"/>
        <dbReference type="ChEBI" id="CHEBI:82833"/>
        <dbReference type="ChEBI" id="CHEBI:194443"/>
        <dbReference type="EC" id="2.4.99.17"/>
    </reaction>
</comment>
<sequence length="363" mass="39724">MNPALLRSAEASSPLDAYDYQLPPELIAQHPAPRRVQARLMVLAEGQAAPVHKRAYNLLEWLRKDDLLVINNTSVVPARLRGRKPTGGKVEVFLLSPAHPLDVMDDGSEVHETLIKTHRRLAKGARINLDPEENLWAEVVEVSDRGKALVKFPGSALSLASDLGEVPLPPYIKRPDGPLAEDKQRYQTVYAHKQGAVAAPTAGLHLSKELMAALLKRGVRVAPVTLHVGYGTFAEPSAEDLASGKLHSEWVEISCETARAVEETRQKGGRVICVGTTSLRAVEWRGTEQGLVEPGAGWCDILIDESSAIKVADGILTNFHLPRTTLLMLVAAMAGRERILAAYAEAIRMKYRFYSFGDAMLII</sequence>
<dbReference type="PANTHER" id="PTHR30307">
    <property type="entry name" value="S-ADENOSYLMETHIONINE:TRNA RIBOSYLTRANSFERASE-ISOMERASE"/>
    <property type="match status" value="1"/>
</dbReference>
<evidence type="ECO:0000256" key="5">
    <source>
        <dbReference type="HAMAP-Rule" id="MF_00113"/>
    </source>
</evidence>
<organism evidence="6 7">
    <name type="scientific">Dethiosulfatarculus sandiegensis</name>
    <dbReference type="NCBI Taxonomy" id="1429043"/>
    <lineage>
        <taxon>Bacteria</taxon>
        <taxon>Pseudomonadati</taxon>
        <taxon>Thermodesulfobacteriota</taxon>
        <taxon>Desulfarculia</taxon>
        <taxon>Desulfarculales</taxon>
        <taxon>Desulfarculaceae</taxon>
        <taxon>Dethiosulfatarculus</taxon>
    </lineage>
</organism>
<dbReference type="NCBIfam" id="NF001140">
    <property type="entry name" value="PRK00147.1"/>
    <property type="match status" value="1"/>
</dbReference>
<dbReference type="GO" id="GO:0008616">
    <property type="term" value="P:tRNA queuosine(34) biosynthetic process"/>
    <property type="evidence" value="ECO:0007669"/>
    <property type="project" value="UniProtKB-UniRule"/>
</dbReference>
<dbReference type="InterPro" id="IPR042119">
    <property type="entry name" value="QueA_dom2"/>
</dbReference>
<dbReference type="InterPro" id="IPR003699">
    <property type="entry name" value="QueA"/>
</dbReference>
<dbReference type="EMBL" id="AZAC01000056">
    <property type="protein sequence ID" value="KIX11303.1"/>
    <property type="molecule type" value="Genomic_DNA"/>
</dbReference>
<dbReference type="HAMAP" id="MF_00113">
    <property type="entry name" value="QueA"/>
    <property type="match status" value="1"/>
</dbReference>
<dbReference type="NCBIfam" id="TIGR00113">
    <property type="entry name" value="queA"/>
    <property type="match status" value="1"/>
</dbReference>
<dbReference type="PATRIC" id="fig|1429043.3.peg.4986"/>
<dbReference type="SUPFAM" id="SSF111337">
    <property type="entry name" value="QueA-like"/>
    <property type="match status" value="1"/>
</dbReference>
<keyword evidence="7" id="KW-1185">Reference proteome</keyword>
<keyword evidence="2 5" id="KW-0808">Transferase</keyword>
<evidence type="ECO:0000256" key="2">
    <source>
        <dbReference type="ARBA" id="ARBA00022679"/>
    </source>
</evidence>
<name>A0A0D2HKX7_9BACT</name>
<dbReference type="Pfam" id="PF02547">
    <property type="entry name" value="Queuosine_synth"/>
    <property type="match status" value="1"/>
</dbReference>
<comment type="pathway">
    <text evidence="5">tRNA modification; tRNA-queuosine biosynthesis.</text>
</comment>
<comment type="similarity">
    <text evidence="5">Belongs to the QueA family.</text>
</comment>
<dbReference type="RefSeq" id="WP_044351845.1">
    <property type="nucleotide sequence ID" value="NZ_AZAC01000056.1"/>
</dbReference>
<comment type="function">
    <text evidence="5">Transfers and isomerizes the ribose moiety from AdoMet to the 7-aminomethyl group of 7-deazaguanine (preQ1-tRNA) to give epoxyqueuosine (oQ-tRNA).</text>
</comment>
<accession>A0A0D2HKX7</accession>
<dbReference type="GO" id="GO:0051075">
    <property type="term" value="F:S-adenosylmethionine:tRNA ribosyltransferase-isomerase activity"/>
    <property type="evidence" value="ECO:0007669"/>
    <property type="project" value="UniProtKB-EC"/>
</dbReference>
<dbReference type="InterPro" id="IPR042118">
    <property type="entry name" value="QueA_dom1"/>
</dbReference>
<evidence type="ECO:0000256" key="4">
    <source>
        <dbReference type="ARBA" id="ARBA00022785"/>
    </source>
</evidence>
<keyword evidence="1 5" id="KW-0963">Cytoplasm</keyword>
<proteinExistence type="inferred from homology"/>
<protein>
    <recommendedName>
        <fullName evidence="5">S-adenosylmethionine:tRNA ribosyltransferase-isomerase</fullName>
        <ecNumber evidence="5">2.4.99.17</ecNumber>
    </recommendedName>
    <alternativeName>
        <fullName evidence="5">Queuosine biosynthesis protein QueA</fullName>
    </alternativeName>
</protein>
<dbReference type="Proteomes" id="UP000032233">
    <property type="component" value="Unassembled WGS sequence"/>
</dbReference>
<dbReference type="InterPro" id="IPR036100">
    <property type="entry name" value="QueA_sf"/>
</dbReference>
<comment type="subunit">
    <text evidence="5">Monomer.</text>
</comment>
<dbReference type="GO" id="GO:0005737">
    <property type="term" value="C:cytoplasm"/>
    <property type="evidence" value="ECO:0007669"/>
    <property type="project" value="UniProtKB-SubCell"/>
</dbReference>
<reference evidence="6 7" key="1">
    <citation type="submission" date="2013-11" db="EMBL/GenBank/DDBJ databases">
        <title>Metagenomic analysis of a methanogenic consortium involved in long chain n-alkane degradation.</title>
        <authorList>
            <person name="Davidova I.A."/>
            <person name="Callaghan A.V."/>
            <person name="Wawrik B."/>
            <person name="Pruitt S."/>
            <person name="Marks C."/>
            <person name="Duncan K.E."/>
            <person name="Suflita J.M."/>
        </authorList>
    </citation>
    <scope>NUCLEOTIDE SEQUENCE [LARGE SCALE GENOMIC DNA]</scope>
    <source>
        <strain evidence="6 7">SPR</strain>
    </source>
</reference>
<evidence type="ECO:0000256" key="1">
    <source>
        <dbReference type="ARBA" id="ARBA00022490"/>
    </source>
</evidence>
<dbReference type="OrthoDB" id="9805933at2"/>
<dbReference type="STRING" id="1429043.X474_23570"/>
<dbReference type="PANTHER" id="PTHR30307:SF0">
    <property type="entry name" value="S-ADENOSYLMETHIONINE:TRNA RIBOSYLTRANSFERASE-ISOMERASE"/>
    <property type="match status" value="1"/>
</dbReference>
<comment type="subcellular location">
    <subcellularLocation>
        <location evidence="5">Cytoplasm</location>
    </subcellularLocation>
</comment>
<dbReference type="EC" id="2.4.99.17" evidence="5"/>
<dbReference type="Gene3D" id="2.40.10.240">
    <property type="entry name" value="QueA-like"/>
    <property type="match status" value="1"/>
</dbReference>
<dbReference type="FunCoup" id="A0A0D2HKX7">
    <property type="interactions" value="462"/>
</dbReference>
<gene>
    <name evidence="5" type="primary">queA</name>
    <name evidence="6" type="ORF">X474_23570</name>
</gene>
<comment type="caution">
    <text evidence="6">The sequence shown here is derived from an EMBL/GenBank/DDBJ whole genome shotgun (WGS) entry which is preliminary data.</text>
</comment>
<dbReference type="InParanoid" id="A0A0D2HKX7"/>
<dbReference type="AlphaFoldDB" id="A0A0D2HKX7"/>
<dbReference type="UniPathway" id="UPA00392"/>
<evidence type="ECO:0000256" key="3">
    <source>
        <dbReference type="ARBA" id="ARBA00022691"/>
    </source>
</evidence>
<keyword evidence="3 5" id="KW-0949">S-adenosyl-L-methionine</keyword>
<keyword evidence="4 5" id="KW-0671">Queuosine biosynthesis</keyword>